<dbReference type="InterPro" id="IPR000994">
    <property type="entry name" value="Pept_M24"/>
</dbReference>
<evidence type="ECO:0000256" key="10">
    <source>
        <dbReference type="ARBA" id="ARBA00044051"/>
    </source>
</evidence>
<evidence type="ECO:0000313" key="18">
    <source>
        <dbReference type="EMBL" id="JAG33588.1"/>
    </source>
</evidence>
<dbReference type="GO" id="GO:0030145">
    <property type="term" value="F:manganese ion binding"/>
    <property type="evidence" value="ECO:0007669"/>
    <property type="project" value="InterPro"/>
</dbReference>
<evidence type="ECO:0000313" key="19">
    <source>
        <dbReference type="EMBL" id="JAG60104.1"/>
    </source>
</evidence>
<keyword evidence="5" id="KW-0378">Hydrolase</keyword>
<evidence type="ECO:0000256" key="1">
    <source>
        <dbReference type="ARBA" id="ARBA00001936"/>
    </source>
</evidence>
<reference evidence="18" key="2">
    <citation type="submission" date="2014-07" db="EMBL/GenBank/DDBJ databases">
        <authorList>
            <person name="Hull J."/>
        </authorList>
    </citation>
    <scope>NUCLEOTIDE SEQUENCE</scope>
</reference>
<dbReference type="SMART" id="SM01011">
    <property type="entry name" value="AMP_N"/>
    <property type="match status" value="1"/>
</dbReference>
<evidence type="ECO:0000256" key="7">
    <source>
        <dbReference type="ARBA" id="ARBA00023049"/>
    </source>
</evidence>
<keyword evidence="4" id="KW-0479">Metal-binding</keyword>
<evidence type="ECO:0000256" key="12">
    <source>
        <dbReference type="ARBA" id="ARBA00044252"/>
    </source>
</evidence>
<feature type="domain" description="Aminopeptidase P N-terminal" evidence="16">
    <location>
        <begin position="31"/>
        <end position="165"/>
    </location>
</feature>
<dbReference type="SUPFAM" id="SSF53092">
    <property type="entry name" value="Creatinase/prolidase N-terminal domain"/>
    <property type="match status" value="1"/>
</dbReference>
<gene>
    <name evidence="18" type="primary">PEPD_1</name>
    <name evidence="17" type="synonym">PEPD_0</name>
    <name evidence="17" type="ORF">CM83_35118</name>
    <name evidence="18" type="ORF">CM83_35119</name>
</gene>
<dbReference type="EMBL" id="GBRD01005716">
    <property type="protein sequence ID" value="JAG60105.1"/>
    <property type="molecule type" value="Transcribed_RNA"/>
</dbReference>
<keyword evidence="6" id="KW-0224">Dipeptidase</keyword>
<keyword evidence="8" id="KW-0464">Manganese</keyword>
<dbReference type="Pfam" id="PF05195">
    <property type="entry name" value="AMP_N"/>
    <property type="match status" value="1"/>
</dbReference>
<evidence type="ECO:0000259" key="16">
    <source>
        <dbReference type="SMART" id="SM01011"/>
    </source>
</evidence>
<reference evidence="19" key="3">
    <citation type="submission" date="2014-09" db="EMBL/GenBank/DDBJ databases">
        <authorList>
            <person name="Magalhaes I.L.F."/>
            <person name="Oliveira U."/>
            <person name="Santos F.R."/>
            <person name="Vidigal T.H.D.A."/>
            <person name="Brescovit A.D."/>
            <person name="Santos A.J."/>
        </authorList>
    </citation>
    <scope>NUCLEOTIDE SEQUENCE</scope>
</reference>
<comment type="subunit">
    <text evidence="2">Homodimer.</text>
</comment>
<evidence type="ECO:0000256" key="4">
    <source>
        <dbReference type="ARBA" id="ARBA00022723"/>
    </source>
</evidence>
<dbReference type="SUPFAM" id="SSF55920">
    <property type="entry name" value="Creatinase/aminopeptidase"/>
    <property type="match status" value="1"/>
</dbReference>
<comment type="similarity">
    <text evidence="9">Belongs to the peptidase M24B family. Eukaryotic-type prolidase subfamily.</text>
</comment>
<dbReference type="GO" id="GO:0102009">
    <property type="term" value="F:proline dipeptidase activity"/>
    <property type="evidence" value="ECO:0007669"/>
    <property type="project" value="UniProtKB-EC"/>
</dbReference>
<dbReference type="InterPro" id="IPR029149">
    <property type="entry name" value="Creatin/AminoP/Spt16_N"/>
</dbReference>
<evidence type="ECO:0000256" key="11">
    <source>
        <dbReference type="ARBA" id="ARBA00044141"/>
    </source>
</evidence>
<proteinExistence type="inferred from homology"/>
<comment type="catalytic activity">
    <reaction evidence="15">
        <text>Xaa-L-Pro dipeptide + H2O = an L-alpha-amino acid + L-proline</text>
        <dbReference type="Rhea" id="RHEA:76407"/>
        <dbReference type="ChEBI" id="CHEBI:15377"/>
        <dbReference type="ChEBI" id="CHEBI:59869"/>
        <dbReference type="ChEBI" id="CHEBI:60039"/>
        <dbReference type="ChEBI" id="CHEBI:195196"/>
        <dbReference type="EC" id="3.4.13.9"/>
    </reaction>
</comment>
<dbReference type="Pfam" id="PF00557">
    <property type="entry name" value="Peptidase_M24"/>
    <property type="match status" value="1"/>
</dbReference>
<dbReference type="EMBL" id="GBHO01010019">
    <property type="protein sequence ID" value="JAG33585.1"/>
    <property type="molecule type" value="Transcribed_RNA"/>
</dbReference>
<dbReference type="CDD" id="cd01087">
    <property type="entry name" value="Prolidase"/>
    <property type="match status" value="1"/>
</dbReference>
<dbReference type="AlphaFoldDB" id="A0A0A9YR68"/>
<keyword evidence="7" id="KW-0482">Metalloprotease</keyword>
<dbReference type="InterPro" id="IPR036005">
    <property type="entry name" value="Creatinase/aminopeptidase-like"/>
</dbReference>
<dbReference type="EMBL" id="GBHO01010016">
    <property type="protein sequence ID" value="JAG33588.1"/>
    <property type="molecule type" value="Transcribed_RNA"/>
</dbReference>
<evidence type="ECO:0000256" key="8">
    <source>
        <dbReference type="ARBA" id="ARBA00023211"/>
    </source>
</evidence>
<evidence type="ECO:0000256" key="3">
    <source>
        <dbReference type="ARBA" id="ARBA00022670"/>
    </source>
</evidence>
<dbReference type="PANTHER" id="PTHR48480:SF2">
    <property type="entry name" value="PEPTIDASE D"/>
    <property type="match status" value="1"/>
</dbReference>
<dbReference type="PANTHER" id="PTHR48480">
    <property type="match status" value="1"/>
</dbReference>
<reference evidence="18" key="1">
    <citation type="journal article" date="2014" name="PLoS ONE">
        <title>Transcriptome-Based Identification of ABC Transporters in the Western Tarnished Plant Bug Lygus hesperus.</title>
        <authorList>
            <person name="Hull J.J."/>
            <person name="Chaney K."/>
            <person name="Geib S.M."/>
            <person name="Fabrick J.A."/>
            <person name="Brent C.S."/>
            <person name="Walsh D."/>
            <person name="Lavine L.C."/>
        </authorList>
    </citation>
    <scope>NUCLEOTIDE SEQUENCE</scope>
</reference>
<dbReference type="GO" id="GO:0006508">
    <property type="term" value="P:proteolysis"/>
    <property type="evidence" value="ECO:0007669"/>
    <property type="project" value="UniProtKB-KW"/>
</dbReference>
<name>A0A0A9YR68_LYGHE</name>
<evidence type="ECO:0000256" key="5">
    <source>
        <dbReference type="ARBA" id="ARBA00022801"/>
    </source>
</evidence>
<organism evidence="18">
    <name type="scientific">Lygus hesperus</name>
    <name type="common">Western plant bug</name>
    <dbReference type="NCBI Taxonomy" id="30085"/>
    <lineage>
        <taxon>Eukaryota</taxon>
        <taxon>Metazoa</taxon>
        <taxon>Ecdysozoa</taxon>
        <taxon>Arthropoda</taxon>
        <taxon>Hexapoda</taxon>
        <taxon>Insecta</taxon>
        <taxon>Pterygota</taxon>
        <taxon>Neoptera</taxon>
        <taxon>Paraneoptera</taxon>
        <taxon>Hemiptera</taxon>
        <taxon>Heteroptera</taxon>
        <taxon>Panheteroptera</taxon>
        <taxon>Cimicomorpha</taxon>
        <taxon>Miridae</taxon>
        <taxon>Mirini</taxon>
        <taxon>Lygus</taxon>
    </lineage>
</organism>
<dbReference type="InterPro" id="IPR007865">
    <property type="entry name" value="Aminopep_P_N"/>
</dbReference>
<evidence type="ECO:0000256" key="15">
    <source>
        <dbReference type="ARBA" id="ARBA00048994"/>
    </source>
</evidence>
<sequence length="494" mass="55450">MASSQAKTCSEISDRKDEVWNVQLPKTAYELNTQIFKLNRERLIEKISQTHPTSLIVLQGAKDISQGNTDTDYLFRQESFFLWTFGVQEPGYWGLIDVKAGKSYLLIPRLPESYKVWMGELPDPKKDGEKYLVDNVFYDDELEAKISEINPSEVLVLSGVNSDSSIPFATPKLKNEKEIKIDDEILYPTIEELRVIKTDLELDLLRNANKISSYAHRLVMKKIAANLYEYQGEALFKFFAQYVGGCRAVAYTCICGSGHNGSILHYGHAAAPNAKLIEDGDMCLFDMGAALFGYASDITISFPVNGKFTEKQRKIYNVVLESRNAAFRVIKPGVMWLDVHKAALRELLKGLQDIGILVAGKNIEEMLEKSVSAIFQPHGLGHLMGIDVHDCGGYNKFTPPRSGEPHLRALRTARELKAGMVLTVEPGCYFIPCLIEQARNDQKISGYVNFEVAKDYAGFGGVRIEDDIIVTEDGMELMTDVPRTVQEIEQFMAK</sequence>
<evidence type="ECO:0000313" key="17">
    <source>
        <dbReference type="EMBL" id="JAG33585.1"/>
    </source>
</evidence>
<dbReference type="InterPro" id="IPR052433">
    <property type="entry name" value="X-Pro_dipept-like"/>
</dbReference>
<accession>A0A0A9YR68</accession>
<dbReference type="FunFam" id="3.90.230.10:FF:000002">
    <property type="entry name" value="Xaa-Pro aminopeptidase 3"/>
    <property type="match status" value="1"/>
</dbReference>
<evidence type="ECO:0000256" key="14">
    <source>
        <dbReference type="ARBA" id="ARBA00044351"/>
    </source>
</evidence>
<protein>
    <recommendedName>
        <fullName evidence="11">Xaa-Pro dipeptidase</fullName>
        <ecNumber evidence="10">3.4.13.9</ecNumber>
    </recommendedName>
    <alternativeName>
        <fullName evidence="14">Imidodipeptidase</fullName>
    </alternativeName>
    <alternativeName>
        <fullName evidence="12">Peptidase D</fullName>
    </alternativeName>
    <alternativeName>
        <fullName evidence="13">Proline dipeptidase</fullName>
    </alternativeName>
</protein>
<dbReference type="GO" id="GO:0070006">
    <property type="term" value="F:metalloaminopeptidase activity"/>
    <property type="evidence" value="ECO:0007669"/>
    <property type="project" value="InterPro"/>
</dbReference>
<comment type="cofactor">
    <cofactor evidence="1">
        <name>Mn(2+)</name>
        <dbReference type="ChEBI" id="CHEBI:29035"/>
    </cofactor>
</comment>
<dbReference type="EMBL" id="GBRD01005717">
    <property type="protein sequence ID" value="JAG60104.1"/>
    <property type="molecule type" value="Transcribed_RNA"/>
</dbReference>
<dbReference type="Gene3D" id="3.90.230.10">
    <property type="entry name" value="Creatinase/methionine aminopeptidase superfamily"/>
    <property type="match status" value="1"/>
</dbReference>
<evidence type="ECO:0000256" key="9">
    <source>
        <dbReference type="ARBA" id="ARBA00043990"/>
    </source>
</evidence>
<evidence type="ECO:0000256" key="13">
    <source>
        <dbReference type="ARBA" id="ARBA00044284"/>
    </source>
</evidence>
<keyword evidence="3" id="KW-0645">Protease</keyword>
<dbReference type="EC" id="3.4.13.9" evidence="10"/>
<evidence type="ECO:0000256" key="6">
    <source>
        <dbReference type="ARBA" id="ARBA00022997"/>
    </source>
</evidence>
<evidence type="ECO:0000256" key="2">
    <source>
        <dbReference type="ARBA" id="ARBA00011738"/>
    </source>
</evidence>
<dbReference type="Gene3D" id="3.40.350.10">
    <property type="entry name" value="Creatinase/prolidase N-terminal domain"/>
    <property type="match status" value="1"/>
</dbReference>